<name>A0AA38KZW6_TAXCH</name>
<keyword evidence="7 8" id="KW-0568">Pathogenesis-related protein</keyword>
<keyword evidence="4 8" id="KW-0611">Plant defense</keyword>
<comment type="subcellular location">
    <subcellularLocation>
        <location evidence="1 8">Membrane</location>
        <topology evidence="1 8">Multi-pass membrane protein</topology>
    </subcellularLocation>
</comment>
<feature type="transmembrane region" description="Helical" evidence="10">
    <location>
        <begin position="216"/>
        <end position="235"/>
    </location>
</feature>
<evidence type="ECO:0000313" key="11">
    <source>
        <dbReference type="EMBL" id="KAH9311628.1"/>
    </source>
</evidence>
<evidence type="ECO:0000256" key="3">
    <source>
        <dbReference type="ARBA" id="ARBA00022692"/>
    </source>
</evidence>
<dbReference type="Pfam" id="PF03094">
    <property type="entry name" value="Mlo"/>
    <property type="match status" value="1"/>
</dbReference>
<dbReference type="GO" id="GO:0006952">
    <property type="term" value="P:defense response"/>
    <property type="evidence" value="ECO:0007669"/>
    <property type="project" value="UniProtKB-KW"/>
</dbReference>
<keyword evidence="5 8" id="KW-1133">Transmembrane helix</keyword>
<evidence type="ECO:0000256" key="2">
    <source>
        <dbReference type="ARBA" id="ARBA00006574"/>
    </source>
</evidence>
<feature type="transmembrane region" description="Helical" evidence="10">
    <location>
        <begin position="153"/>
        <end position="174"/>
    </location>
</feature>
<comment type="similarity">
    <text evidence="2 8">Belongs to the MLO family.</text>
</comment>
<comment type="domain">
    <text evidence="8">The C-terminus contains a calmodulin-binding domain, which binds calmodulin in a calcium-dependent fashion.</text>
</comment>
<protein>
    <recommendedName>
        <fullName evidence="8">MLO-like protein</fullName>
    </recommendedName>
</protein>
<feature type="transmembrane region" description="Helical" evidence="10">
    <location>
        <begin position="301"/>
        <end position="319"/>
    </location>
</feature>
<dbReference type="AlphaFoldDB" id="A0AA38KZW6"/>
<evidence type="ECO:0000256" key="1">
    <source>
        <dbReference type="ARBA" id="ARBA00004141"/>
    </source>
</evidence>
<dbReference type="GO" id="GO:0016020">
    <property type="term" value="C:membrane"/>
    <property type="evidence" value="ECO:0007669"/>
    <property type="project" value="UniProtKB-SubCell"/>
</dbReference>
<feature type="transmembrane region" description="Helical" evidence="10">
    <location>
        <begin position="20"/>
        <end position="44"/>
    </location>
</feature>
<evidence type="ECO:0000313" key="12">
    <source>
        <dbReference type="Proteomes" id="UP000824469"/>
    </source>
</evidence>
<dbReference type="EMBL" id="JAHRHJ020000006">
    <property type="protein sequence ID" value="KAH9311628.1"/>
    <property type="molecule type" value="Genomic_DNA"/>
</dbReference>
<reference evidence="11 12" key="1">
    <citation type="journal article" date="2021" name="Nat. Plants">
        <title>The Taxus genome provides insights into paclitaxel biosynthesis.</title>
        <authorList>
            <person name="Xiong X."/>
            <person name="Gou J."/>
            <person name="Liao Q."/>
            <person name="Li Y."/>
            <person name="Zhou Q."/>
            <person name="Bi G."/>
            <person name="Li C."/>
            <person name="Du R."/>
            <person name="Wang X."/>
            <person name="Sun T."/>
            <person name="Guo L."/>
            <person name="Liang H."/>
            <person name="Lu P."/>
            <person name="Wu Y."/>
            <person name="Zhang Z."/>
            <person name="Ro D.K."/>
            <person name="Shang Y."/>
            <person name="Huang S."/>
            <person name="Yan J."/>
        </authorList>
    </citation>
    <scope>NUCLEOTIDE SEQUENCE [LARGE SCALE GENOMIC DNA]</scope>
    <source>
        <strain evidence="11">Ta-2019</strain>
    </source>
</reference>
<organism evidence="11 12">
    <name type="scientific">Taxus chinensis</name>
    <name type="common">Chinese yew</name>
    <name type="synonym">Taxus wallichiana var. chinensis</name>
    <dbReference type="NCBI Taxonomy" id="29808"/>
    <lineage>
        <taxon>Eukaryota</taxon>
        <taxon>Viridiplantae</taxon>
        <taxon>Streptophyta</taxon>
        <taxon>Embryophyta</taxon>
        <taxon>Tracheophyta</taxon>
        <taxon>Spermatophyta</taxon>
        <taxon>Pinopsida</taxon>
        <taxon>Pinidae</taxon>
        <taxon>Conifers II</taxon>
        <taxon>Cupressales</taxon>
        <taxon>Taxaceae</taxon>
        <taxon>Taxus</taxon>
    </lineage>
</organism>
<keyword evidence="8" id="KW-0112">Calmodulin-binding</keyword>
<evidence type="ECO:0000256" key="4">
    <source>
        <dbReference type="ARBA" id="ARBA00022821"/>
    </source>
</evidence>
<dbReference type="OMA" id="NTWHPCK"/>
<evidence type="ECO:0000256" key="8">
    <source>
        <dbReference type="RuleBase" id="RU280816"/>
    </source>
</evidence>
<comment type="caution">
    <text evidence="11">The sequence shown here is derived from an EMBL/GenBank/DDBJ whole genome shotgun (WGS) entry which is preliminary data.</text>
</comment>
<proteinExistence type="inferred from homology"/>
<dbReference type="PANTHER" id="PTHR31942">
    <property type="entry name" value="MLO-LIKE PROTEIN 1"/>
    <property type="match status" value="1"/>
</dbReference>
<comment type="function">
    <text evidence="8">May be involved in modulation of pathogen defense and leaf cell death.</text>
</comment>
<dbReference type="Proteomes" id="UP000824469">
    <property type="component" value="Unassembled WGS sequence"/>
</dbReference>
<feature type="transmembrane region" description="Helical" evidence="10">
    <location>
        <begin position="403"/>
        <end position="424"/>
    </location>
</feature>
<keyword evidence="6 8" id="KW-0472">Membrane</keyword>
<dbReference type="GO" id="GO:0005516">
    <property type="term" value="F:calmodulin binding"/>
    <property type="evidence" value="ECO:0007669"/>
    <property type="project" value="UniProtKB-KW"/>
</dbReference>
<feature type="transmembrane region" description="Helical" evidence="10">
    <location>
        <begin position="360"/>
        <end position="383"/>
    </location>
</feature>
<feature type="compositionally biased region" description="Polar residues" evidence="9">
    <location>
        <begin position="461"/>
        <end position="480"/>
    </location>
</feature>
<dbReference type="PANTHER" id="PTHR31942:SF128">
    <property type="entry name" value="MLO-LIKE PROTEIN"/>
    <property type="match status" value="1"/>
</dbReference>
<dbReference type="InterPro" id="IPR004326">
    <property type="entry name" value="Mlo"/>
</dbReference>
<feature type="transmembrane region" description="Helical" evidence="10">
    <location>
        <begin position="276"/>
        <end position="295"/>
    </location>
</feature>
<accession>A0AA38KZW6</accession>
<evidence type="ECO:0000256" key="5">
    <source>
        <dbReference type="ARBA" id="ARBA00022989"/>
    </source>
</evidence>
<feature type="transmembrane region" description="Helical" evidence="10">
    <location>
        <begin position="65"/>
        <end position="84"/>
    </location>
</feature>
<evidence type="ECO:0000256" key="10">
    <source>
        <dbReference type="SAM" id="Phobius"/>
    </source>
</evidence>
<evidence type="ECO:0000256" key="9">
    <source>
        <dbReference type="SAM" id="MobiDB-lite"/>
    </source>
</evidence>
<evidence type="ECO:0000256" key="7">
    <source>
        <dbReference type="ARBA" id="ARBA00023265"/>
    </source>
</evidence>
<sequence>MAGAAGGGGTDSRSLEQTATWAVAIVCMGFVLISILIEESIHLIAKWLKKRHKKALSEALEKIKAELMVLGFISLLLTVGQKPISEICVSHSVADSLLPCSKDDADAEAEAADFKTKLSFSSRILAGAEDCGAGFCGKQGKVPIISQGGLHQLHIFVFALAVFHVLSCIITMVLGQAKMNRWKAWEEETKTLDYEFSNDPARFRFTRETTFGRRHMNFWSTTPILVWIICFFRQFVLSVPKVDYLTLRHGFILAHFAPHSRFNFQKYIKRSLEDDFNAVVSISPPLWFFAVLFLLVNGHGWSIYLLLSFVPLIILLIVGTKLQVIITTMALQIQDTNPVVQGAPVVKPNDQLFWFGRPHWILYLIHFTLFQNAFQFAFFFWSWYEYGLKSCFHGTTAEIISRLSVGIVVQILCSYVTLPLYALVTQMGTNMRKSIFDEQVAESLKRWHRGAKRNLKHNKRNSGTTNDNLFNTSGNTTPAEGSSPIHLLHKYNSELGEVKMYQTEYEVSDMEMEMEMEMETPSPSNHARPEHLDIPHAEDVEANGLEFSFARSRN</sequence>
<keyword evidence="3 8" id="KW-0812">Transmembrane</keyword>
<gene>
    <name evidence="8" type="primary">MLO</name>
    <name evidence="11" type="ORF">KI387_026663</name>
</gene>
<feature type="region of interest" description="Disordered" evidence="9">
    <location>
        <begin position="455"/>
        <end position="484"/>
    </location>
</feature>
<evidence type="ECO:0000256" key="6">
    <source>
        <dbReference type="ARBA" id="ARBA00023136"/>
    </source>
</evidence>
<keyword evidence="12" id="KW-1185">Reference proteome</keyword>